<organism evidence="4 5">
    <name type="scientific">Hippocampus comes</name>
    <name type="common">Tiger tail seahorse</name>
    <dbReference type="NCBI Taxonomy" id="109280"/>
    <lineage>
        <taxon>Eukaryota</taxon>
        <taxon>Metazoa</taxon>
        <taxon>Chordata</taxon>
        <taxon>Craniata</taxon>
        <taxon>Vertebrata</taxon>
        <taxon>Euteleostomi</taxon>
        <taxon>Actinopterygii</taxon>
        <taxon>Neopterygii</taxon>
        <taxon>Teleostei</taxon>
        <taxon>Neoteleostei</taxon>
        <taxon>Acanthomorphata</taxon>
        <taxon>Syngnathiaria</taxon>
        <taxon>Syngnathiformes</taxon>
        <taxon>Syngnathoidei</taxon>
        <taxon>Syngnathidae</taxon>
        <taxon>Hippocampus</taxon>
    </lineage>
</organism>
<proteinExistence type="predicted"/>
<dbReference type="Proteomes" id="UP000264820">
    <property type="component" value="Unplaced"/>
</dbReference>
<dbReference type="Pfam" id="PF14709">
    <property type="entry name" value="DND1_DSRM"/>
    <property type="match status" value="1"/>
</dbReference>
<dbReference type="OMA" id="CERVNPV"/>
<dbReference type="GO" id="GO:0007281">
    <property type="term" value="P:germ cell development"/>
    <property type="evidence" value="ECO:0007669"/>
    <property type="project" value="Ensembl"/>
</dbReference>
<dbReference type="STRING" id="109280.ENSHCOP00000027566"/>
<reference evidence="4" key="1">
    <citation type="submission" date="2025-08" db="UniProtKB">
        <authorList>
            <consortium name="Ensembl"/>
        </authorList>
    </citation>
    <scope>IDENTIFICATION</scope>
</reference>
<dbReference type="GO" id="GO:0003730">
    <property type="term" value="F:mRNA 3'-UTR binding"/>
    <property type="evidence" value="ECO:0007669"/>
    <property type="project" value="Ensembl"/>
</dbReference>
<dbReference type="PROSITE" id="PS50102">
    <property type="entry name" value="RRM"/>
    <property type="match status" value="1"/>
</dbReference>
<dbReference type="SMART" id="SM00360">
    <property type="entry name" value="RRM"/>
    <property type="match status" value="2"/>
</dbReference>
<evidence type="ECO:0000313" key="4">
    <source>
        <dbReference type="Ensembl" id="ENSHCOP00000027566.1"/>
    </source>
</evidence>
<dbReference type="InterPro" id="IPR000504">
    <property type="entry name" value="RRM_dom"/>
</dbReference>
<dbReference type="GeneTree" id="ENSGT00940000159225"/>
<dbReference type="PANTHER" id="PTHR21245">
    <property type="entry name" value="HETEROGENEOUS NUCLEAR RIBONUCLEOPROTEIN"/>
    <property type="match status" value="1"/>
</dbReference>
<dbReference type="GO" id="GO:0008354">
    <property type="term" value="P:germ cell migration"/>
    <property type="evidence" value="ECO:0007669"/>
    <property type="project" value="Ensembl"/>
</dbReference>
<evidence type="ECO:0000313" key="5">
    <source>
        <dbReference type="Proteomes" id="UP000264820"/>
    </source>
</evidence>
<dbReference type="GO" id="GO:0043073">
    <property type="term" value="C:germ cell nucleus"/>
    <property type="evidence" value="ECO:0007669"/>
    <property type="project" value="Ensembl"/>
</dbReference>
<dbReference type="GO" id="GO:0043186">
    <property type="term" value="C:P granule"/>
    <property type="evidence" value="ECO:0007669"/>
    <property type="project" value="Ensembl"/>
</dbReference>
<dbReference type="GO" id="GO:0048255">
    <property type="term" value="P:mRNA stabilization"/>
    <property type="evidence" value="ECO:0007669"/>
    <property type="project" value="Ensembl"/>
</dbReference>
<evidence type="ECO:0000259" key="3">
    <source>
        <dbReference type="PROSITE" id="PS50102"/>
    </source>
</evidence>
<dbReference type="InterPro" id="IPR012677">
    <property type="entry name" value="Nucleotide-bd_a/b_plait_sf"/>
</dbReference>
<dbReference type="GO" id="GO:0060047">
    <property type="term" value="P:heart contraction"/>
    <property type="evidence" value="ECO:0007669"/>
    <property type="project" value="Ensembl"/>
</dbReference>
<keyword evidence="5" id="KW-1185">Reference proteome</keyword>
<dbReference type="Gene3D" id="3.30.70.330">
    <property type="match status" value="1"/>
</dbReference>
<dbReference type="Pfam" id="PF00076">
    <property type="entry name" value="RRM_1"/>
    <property type="match status" value="1"/>
</dbReference>
<dbReference type="Ensembl" id="ENSHCOT00000023826.1">
    <property type="protein sequence ID" value="ENSHCOP00000027566.1"/>
    <property type="gene ID" value="ENSHCOG00000019493.1"/>
</dbReference>
<keyword evidence="1 2" id="KW-0694">RNA-binding</keyword>
<dbReference type="AlphaFoldDB" id="A0A3Q2Z6R0"/>
<accession>A0A3Q2Z6R0</accession>
<evidence type="ECO:0000256" key="1">
    <source>
        <dbReference type="ARBA" id="ARBA00022884"/>
    </source>
</evidence>
<dbReference type="GO" id="GO:2000145">
    <property type="term" value="P:regulation of cell motility"/>
    <property type="evidence" value="ECO:0007669"/>
    <property type="project" value="Ensembl"/>
</dbReference>
<name>A0A3Q2Z6R0_HIPCM</name>
<dbReference type="SUPFAM" id="SSF54928">
    <property type="entry name" value="RNA-binding domain, RBD"/>
    <property type="match status" value="1"/>
</dbReference>
<reference evidence="4" key="2">
    <citation type="submission" date="2025-09" db="UniProtKB">
        <authorList>
            <consortium name="Ensembl"/>
        </authorList>
    </citation>
    <scope>IDENTIFICATION</scope>
</reference>
<dbReference type="InterPro" id="IPR035979">
    <property type="entry name" value="RBD_domain_sf"/>
</dbReference>
<evidence type="ECO:0000256" key="2">
    <source>
        <dbReference type="PROSITE-ProRule" id="PRU00176"/>
    </source>
</evidence>
<protein>
    <submittedName>
        <fullName evidence="4">DND microRNA-mediated repression inhibitor 1</fullName>
    </submittedName>
</protein>
<sequence>MSCCEETSLSPPQNQVLNVERLQARETWLKTTKTKVTQVNGQRKYGGPPEVWMGPAPGINCEVFINNIPQDVYEDLLIPLFSSVGPLWEFRLMMNFSGQNRGFAYAKYGSADVAKNAIRQLHGHMLLPGAHLIVCLSTEKRHVYLTNLPATFKQDELLKVLHEMVEGVESLSLKSGPEIEGVSAIVVFSSHYAASMAKRVLMEGFLRRFGIRISVQWQYPIKVKDELHLPQKYKSLKASTPKLPSNMANVSKILAQPPPTPQNPSLIPADFCRAVGGPVAPKSTSHEHLSPALSASPVTFLQKCCEMSGIGLPQFEFFCSGDGPDEFLHLTFMVSILGLGVFPGEVRILPGPTATTTIERAREAAAQQLLKSVIGLKVFLR</sequence>
<feature type="domain" description="RRM" evidence="3">
    <location>
        <begin position="61"/>
        <end position="139"/>
    </location>
</feature>